<keyword evidence="4" id="KW-0808">Transferase</keyword>
<dbReference type="SMART" id="SM00388">
    <property type="entry name" value="HisKA"/>
    <property type="match status" value="1"/>
</dbReference>
<evidence type="ECO:0000259" key="10">
    <source>
        <dbReference type="PROSITE" id="PS50839"/>
    </source>
</evidence>
<evidence type="ECO:0000256" key="1">
    <source>
        <dbReference type="ARBA" id="ARBA00000085"/>
    </source>
</evidence>
<dbReference type="EC" id="2.7.13.3" evidence="2"/>
<evidence type="ECO:0000259" key="9">
    <source>
        <dbReference type="PROSITE" id="PS50112"/>
    </source>
</evidence>
<dbReference type="GO" id="GO:0000155">
    <property type="term" value="F:phosphorelay sensor kinase activity"/>
    <property type="evidence" value="ECO:0007669"/>
    <property type="project" value="InterPro"/>
</dbReference>
<dbReference type="RefSeq" id="WP_008950815.1">
    <property type="nucleotide sequence ID" value="NZ_AHTH01000035.1"/>
</dbReference>
<feature type="transmembrane region" description="Helical" evidence="7">
    <location>
        <begin position="12"/>
        <end position="31"/>
    </location>
</feature>
<dbReference type="SMART" id="SM00091">
    <property type="entry name" value="PAS"/>
    <property type="match status" value="1"/>
</dbReference>
<gene>
    <name evidence="11" type="ORF">AJE_10428</name>
</gene>
<evidence type="ECO:0000256" key="3">
    <source>
        <dbReference type="ARBA" id="ARBA00022553"/>
    </source>
</evidence>
<dbReference type="SMART" id="SM01079">
    <property type="entry name" value="CHASE"/>
    <property type="match status" value="1"/>
</dbReference>
<keyword evidence="12" id="KW-1185">Reference proteome</keyword>
<comment type="caution">
    <text evidence="11">The sequence shown here is derived from an EMBL/GenBank/DDBJ whole genome shotgun (WGS) entry which is preliminary data.</text>
</comment>
<dbReference type="InterPro" id="IPR003594">
    <property type="entry name" value="HATPase_dom"/>
</dbReference>
<dbReference type="Pfam" id="PF00512">
    <property type="entry name" value="HisKA"/>
    <property type="match status" value="1"/>
</dbReference>
<feature type="domain" description="PAS" evidence="9">
    <location>
        <begin position="294"/>
        <end position="339"/>
    </location>
</feature>
<keyword evidence="5 11" id="KW-0418">Kinase</keyword>
<dbReference type="SUPFAM" id="SSF55785">
    <property type="entry name" value="PYP-like sensor domain (PAS domain)"/>
    <property type="match status" value="1"/>
</dbReference>
<comment type="catalytic activity">
    <reaction evidence="1">
        <text>ATP + protein L-histidine = ADP + protein N-phospho-L-histidine.</text>
        <dbReference type="EC" id="2.7.13.3"/>
    </reaction>
</comment>
<dbReference type="SMART" id="SM00387">
    <property type="entry name" value="HATPase_c"/>
    <property type="match status" value="1"/>
</dbReference>
<dbReference type="InterPro" id="IPR036097">
    <property type="entry name" value="HisK_dim/P_sf"/>
</dbReference>
<feature type="transmembrane region" description="Helical" evidence="7">
    <location>
        <begin position="261"/>
        <end position="282"/>
    </location>
</feature>
<evidence type="ECO:0000313" key="12">
    <source>
        <dbReference type="Proteomes" id="UP000012046"/>
    </source>
</evidence>
<dbReference type="Pfam" id="PF02518">
    <property type="entry name" value="HATPase_c"/>
    <property type="match status" value="1"/>
</dbReference>
<evidence type="ECO:0000256" key="7">
    <source>
        <dbReference type="SAM" id="Phobius"/>
    </source>
</evidence>
<feature type="domain" description="CHASE" evidence="10">
    <location>
        <begin position="112"/>
        <end position="245"/>
    </location>
</feature>
<keyword evidence="7" id="KW-1133">Transmembrane helix</keyword>
<keyword evidence="3" id="KW-0597">Phosphoprotein</keyword>
<dbReference type="InterPro" id="IPR036890">
    <property type="entry name" value="HATPase_C_sf"/>
</dbReference>
<proteinExistence type="predicted"/>
<dbReference type="Gene3D" id="3.30.450.20">
    <property type="entry name" value="PAS domain"/>
    <property type="match status" value="1"/>
</dbReference>
<dbReference type="InterPro" id="IPR035965">
    <property type="entry name" value="PAS-like_dom_sf"/>
</dbReference>
<keyword evidence="6" id="KW-0902">Two-component regulatory system</keyword>
<dbReference type="CDD" id="cd00130">
    <property type="entry name" value="PAS"/>
    <property type="match status" value="1"/>
</dbReference>
<dbReference type="AlphaFoldDB" id="H3ZFE4"/>
<evidence type="ECO:0000256" key="5">
    <source>
        <dbReference type="ARBA" id="ARBA00022777"/>
    </source>
</evidence>
<evidence type="ECO:0000313" key="11">
    <source>
        <dbReference type="EMBL" id="EHR40705.1"/>
    </source>
</evidence>
<dbReference type="PROSITE" id="PS50839">
    <property type="entry name" value="CHASE"/>
    <property type="match status" value="1"/>
</dbReference>
<dbReference type="PANTHER" id="PTHR43047">
    <property type="entry name" value="TWO-COMPONENT HISTIDINE PROTEIN KINASE"/>
    <property type="match status" value="1"/>
</dbReference>
<dbReference type="FunFam" id="1.10.287.130:FF:000001">
    <property type="entry name" value="Two-component sensor histidine kinase"/>
    <property type="match status" value="1"/>
</dbReference>
<dbReference type="STRING" id="1129374.AJE_10428"/>
<dbReference type="InterPro" id="IPR006189">
    <property type="entry name" value="CHASE_dom"/>
</dbReference>
<reference evidence="11 12" key="1">
    <citation type="journal article" date="2012" name="J. Bacteriol.">
        <title>Genome Sequence of Extracellular-Protease-Producing Alishewanella jeotgali Isolated from Traditional Korean Fermented Seafood.</title>
        <authorList>
            <person name="Jung J."/>
            <person name="Chun J."/>
            <person name="Park W."/>
        </authorList>
    </citation>
    <scope>NUCLEOTIDE SEQUENCE [LARGE SCALE GENOMIC DNA]</scope>
    <source>
        <strain evidence="11 12">KCTC 22429</strain>
    </source>
</reference>
<dbReference type="Gene3D" id="3.30.565.10">
    <property type="entry name" value="Histidine kinase-like ATPase, C-terminal domain"/>
    <property type="match status" value="1"/>
</dbReference>
<dbReference type="NCBIfam" id="TIGR00229">
    <property type="entry name" value="sensory_box"/>
    <property type="match status" value="1"/>
</dbReference>
<dbReference type="SUPFAM" id="SSF47384">
    <property type="entry name" value="Homodimeric domain of signal transducing histidine kinase"/>
    <property type="match status" value="1"/>
</dbReference>
<dbReference type="eggNOG" id="COG3452">
    <property type="taxonomic scope" value="Bacteria"/>
</dbReference>
<dbReference type="InterPro" id="IPR005467">
    <property type="entry name" value="His_kinase_dom"/>
</dbReference>
<sequence>MKTPLPPLNTWQRLLLMLLALAMIAGVELLLRNEQARLSALSQQQQLAAADQVRTRLEKELNIPLYLTASLASYLTAKSGQLEAQELDILLAGLVRQSSYIRNIGIAPGNRIQHVYPLAGNEQAINLYYPDLPLQWPAIASMISSRRALLSGPLDLVQGGRGFIYRYPLYLEDGSYWGIISTVIDLAPVWQLLTNSAKELGIEVALRGLTTEGEVTPAFFGEQQLFNPRSLQLNVAIRGAEWQMAVKEAPVTGSRLTLLRLGLYTTALCILYLLSRLLAAVYRLRHSRDALTESEQRLRSIYDNVLDGIITVDRSGRIQTANSACSRIFGYTADALLGQKWTFLLANTQQVEQQIEQQMQQANPEQQQLECQGLRADGQSFELLLFHTPMPQAHYYKLLVLRDITERKRIEQLQNDFVATVSHELRTPLTSINGALSLAVGGALGPLSTQQQKMLEIAQNNCRQLHQLVNDLLDFEKLSSGNMPLKILPFDLLPLLQQLSQQLASSQQRQFELTADAKSYLVLGDENRVRQVCLNLLSNALKFAEPDTPITLQLLTHTQQVELQVDDIGKGVPAAFEPMLFQRFAQADSASSRAQSGTGLGLAISKQLIDKMHGDIGYQRLANGSRFFIRLPLANS</sequence>
<protein>
    <recommendedName>
        <fullName evidence="2">histidine kinase</fullName>
        <ecNumber evidence="2">2.7.13.3</ecNumber>
    </recommendedName>
</protein>
<dbReference type="InterPro" id="IPR000014">
    <property type="entry name" value="PAS"/>
</dbReference>
<dbReference type="InterPro" id="IPR003661">
    <property type="entry name" value="HisK_dim/P_dom"/>
</dbReference>
<keyword evidence="7" id="KW-0812">Transmembrane</keyword>
<evidence type="ECO:0000259" key="8">
    <source>
        <dbReference type="PROSITE" id="PS50109"/>
    </source>
</evidence>
<evidence type="ECO:0000256" key="2">
    <source>
        <dbReference type="ARBA" id="ARBA00012438"/>
    </source>
</evidence>
<dbReference type="PRINTS" id="PR00344">
    <property type="entry name" value="BCTRLSENSOR"/>
</dbReference>
<keyword evidence="7" id="KW-0472">Membrane</keyword>
<evidence type="ECO:0000256" key="4">
    <source>
        <dbReference type="ARBA" id="ARBA00022679"/>
    </source>
</evidence>
<feature type="domain" description="Histidine kinase" evidence="8">
    <location>
        <begin position="420"/>
        <end position="635"/>
    </location>
</feature>
<dbReference type="PROSITE" id="PS50112">
    <property type="entry name" value="PAS"/>
    <property type="match status" value="1"/>
</dbReference>
<dbReference type="PATRIC" id="fig|1129374.4.peg.2075"/>
<dbReference type="Proteomes" id="UP000012046">
    <property type="component" value="Unassembled WGS sequence"/>
</dbReference>
<organism evidence="11 12">
    <name type="scientific">Alishewanella jeotgali KCTC 22429</name>
    <dbReference type="NCBI Taxonomy" id="1129374"/>
    <lineage>
        <taxon>Bacteria</taxon>
        <taxon>Pseudomonadati</taxon>
        <taxon>Pseudomonadota</taxon>
        <taxon>Gammaproteobacteria</taxon>
        <taxon>Alteromonadales</taxon>
        <taxon>Alteromonadaceae</taxon>
        <taxon>Alishewanella</taxon>
    </lineage>
</organism>
<dbReference type="EMBL" id="AHTH01000035">
    <property type="protein sequence ID" value="EHR40705.1"/>
    <property type="molecule type" value="Genomic_DNA"/>
</dbReference>
<dbReference type="CDD" id="cd00082">
    <property type="entry name" value="HisKA"/>
    <property type="match status" value="1"/>
</dbReference>
<dbReference type="Pfam" id="PF13426">
    <property type="entry name" value="PAS_9"/>
    <property type="match status" value="1"/>
</dbReference>
<dbReference type="eggNOG" id="COG5002">
    <property type="taxonomic scope" value="Bacteria"/>
</dbReference>
<dbReference type="Pfam" id="PF03924">
    <property type="entry name" value="CHASE"/>
    <property type="match status" value="1"/>
</dbReference>
<dbReference type="SUPFAM" id="SSF55874">
    <property type="entry name" value="ATPase domain of HSP90 chaperone/DNA topoisomerase II/histidine kinase"/>
    <property type="match status" value="1"/>
</dbReference>
<dbReference type="Gene3D" id="1.10.287.130">
    <property type="match status" value="1"/>
</dbReference>
<dbReference type="PROSITE" id="PS50109">
    <property type="entry name" value="HIS_KIN"/>
    <property type="match status" value="1"/>
</dbReference>
<dbReference type="InterPro" id="IPR004358">
    <property type="entry name" value="Sig_transdc_His_kin-like_C"/>
</dbReference>
<name>H3ZFE4_9ALTE</name>
<accession>H3ZFE4</accession>
<evidence type="ECO:0000256" key="6">
    <source>
        <dbReference type="ARBA" id="ARBA00023012"/>
    </source>
</evidence>